<evidence type="ECO:0000256" key="3">
    <source>
        <dbReference type="ARBA" id="ARBA00022723"/>
    </source>
</evidence>
<feature type="region of interest" description="Disordered" evidence="6">
    <location>
        <begin position="1"/>
        <end position="24"/>
    </location>
</feature>
<accession>A0AAU9JLC9</accession>
<protein>
    <recommendedName>
        <fullName evidence="7">EF-hand domain-containing protein</fullName>
    </recommendedName>
</protein>
<gene>
    <name evidence="8" type="ORF">BSTOLATCC_MIC42055</name>
</gene>
<comment type="similarity">
    <text evidence="1">Belongs to the recoverin family.</text>
</comment>
<name>A0AAU9JLC9_9CILI</name>
<keyword evidence="2" id="KW-0519">Myristate</keyword>
<sequence length="229" mass="26326">MDRIPMKLSSRTLKGEKSNLSQTGTSMKLSYNSSNYGRHASDYQDKEFKIPRERFNPIEIKRLRTDYRKFCNKMEIMTRRAFLEFFKIEELEGTLIGDRLYTAFALQGSIDFEKFLNAVGVLCKGSLDERLQLVFKIFDVKNANVIDRSDLKRILLSILNSMLEVEMDSAEVQNLQMEVHGISPQEREEAIDGILNDIITPNSGDILTPEEFCNFIGNEPLLRKILEGA</sequence>
<dbReference type="Gene3D" id="1.10.238.10">
    <property type="entry name" value="EF-hand"/>
    <property type="match status" value="1"/>
</dbReference>
<organism evidence="8 9">
    <name type="scientific">Blepharisma stoltei</name>
    <dbReference type="NCBI Taxonomy" id="1481888"/>
    <lineage>
        <taxon>Eukaryota</taxon>
        <taxon>Sar</taxon>
        <taxon>Alveolata</taxon>
        <taxon>Ciliophora</taxon>
        <taxon>Postciliodesmatophora</taxon>
        <taxon>Heterotrichea</taxon>
        <taxon>Heterotrichida</taxon>
        <taxon>Blepharismidae</taxon>
        <taxon>Blepharisma</taxon>
    </lineage>
</organism>
<comment type="caution">
    <text evidence="8">The sequence shown here is derived from an EMBL/GenBank/DDBJ whole genome shotgun (WGS) entry which is preliminary data.</text>
</comment>
<keyword evidence="4" id="KW-0677">Repeat</keyword>
<feature type="domain" description="EF-hand" evidence="7">
    <location>
        <begin position="126"/>
        <end position="161"/>
    </location>
</feature>
<evidence type="ECO:0000256" key="2">
    <source>
        <dbReference type="ARBA" id="ARBA00022707"/>
    </source>
</evidence>
<evidence type="ECO:0000313" key="9">
    <source>
        <dbReference type="Proteomes" id="UP001162131"/>
    </source>
</evidence>
<evidence type="ECO:0000256" key="6">
    <source>
        <dbReference type="SAM" id="MobiDB-lite"/>
    </source>
</evidence>
<dbReference type="AlphaFoldDB" id="A0AAU9JLC9"/>
<evidence type="ECO:0000259" key="7">
    <source>
        <dbReference type="PROSITE" id="PS50222"/>
    </source>
</evidence>
<dbReference type="InterPro" id="IPR011992">
    <property type="entry name" value="EF-hand-dom_pair"/>
</dbReference>
<keyword evidence="3" id="KW-0479">Metal-binding</keyword>
<dbReference type="InterPro" id="IPR002048">
    <property type="entry name" value="EF_hand_dom"/>
</dbReference>
<dbReference type="PROSITE" id="PS50222">
    <property type="entry name" value="EF_HAND_2"/>
    <property type="match status" value="1"/>
</dbReference>
<keyword evidence="5" id="KW-0449">Lipoprotein</keyword>
<proteinExistence type="inferred from homology"/>
<dbReference type="SUPFAM" id="SSF47473">
    <property type="entry name" value="EF-hand"/>
    <property type="match status" value="1"/>
</dbReference>
<dbReference type="GO" id="GO:0005509">
    <property type="term" value="F:calcium ion binding"/>
    <property type="evidence" value="ECO:0007669"/>
    <property type="project" value="InterPro"/>
</dbReference>
<dbReference type="PANTHER" id="PTHR23055">
    <property type="entry name" value="CALCIUM BINDING PROTEINS"/>
    <property type="match status" value="1"/>
</dbReference>
<keyword evidence="9" id="KW-1185">Reference proteome</keyword>
<reference evidence="8" key="1">
    <citation type="submission" date="2021-09" db="EMBL/GenBank/DDBJ databases">
        <authorList>
            <consortium name="AG Swart"/>
            <person name="Singh M."/>
            <person name="Singh A."/>
            <person name="Seah K."/>
            <person name="Emmerich C."/>
        </authorList>
    </citation>
    <scope>NUCLEOTIDE SEQUENCE</scope>
    <source>
        <strain evidence="8">ATCC30299</strain>
    </source>
</reference>
<dbReference type="EMBL" id="CAJZBQ010000041">
    <property type="protein sequence ID" value="CAG9326788.1"/>
    <property type="molecule type" value="Genomic_DNA"/>
</dbReference>
<evidence type="ECO:0000256" key="1">
    <source>
        <dbReference type="ARBA" id="ARBA00006049"/>
    </source>
</evidence>
<evidence type="ECO:0000256" key="4">
    <source>
        <dbReference type="ARBA" id="ARBA00022737"/>
    </source>
</evidence>
<dbReference type="PANTHER" id="PTHR23055:SF178">
    <property type="entry name" value="NEUROCALCIN HOMOLOG"/>
    <property type="match status" value="1"/>
</dbReference>
<evidence type="ECO:0000313" key="8">
    <source>
        <dbReference type="EMBL" id="CAG9326788.1"/>
    </source>
</evidence>
<evidence type="ECO:0000256" key="5">
    <source>
        <dbReference type="ARBA" id="ARBA00023288"/>
    </source>
</evidence>
<dbReference type="Proteomes" id="UP001162131">
    <property type="component" value="Unassembled WGS sequence"/>
</dbReference>
<dbReference type="InterPro" id="IPR028846">
    <property type="entry name" value="Recoverin"/>
</dbReference>